<keyword evidence="2" id="KW-1185">Reference proteome</keyword>
<evidence type="ECO:0000313" key="2">
    <source>
        <dbReference type="Proteomes" id="UP001515480"/>
    </source>
</evidence>
<name>A0AB34IET3_PRYPA</name>
<sequence>MTPMRYRIDPIKFPQLCVKCHQPAGETCLCAQAKANRAFAQQRRAERSIAAQHAKQANAGPSTMNSDIARWQWLARHAAHEDAIALPPELHAVVAACSQPA</sequence>
<evidence type="ECO:0000313" key="1">
    <source>
        <dbReference type="EMBL" id="KAL1496025.1"/>
    </source>
</evidence>
<dbReference type="AlphaFoldDB" id="A0AB34IET3"/>
<dbReference type="EMBL" id="JBGBPQ010000030">
    <property type="protein sequence ID" value="KAL1496025.1"/>
    <property type="molecule type" value="Genomic_DNA"/>
</dbReference>
<comment type="caution">
    <text evidence="1">The sequence shown here is derived from an EMBL/GenBank/DDBJ whole genome shotgun (WGS) entry which is preliminary data.</text>
</comment>
<accession>A0AB34IET3</accession>
<proteinExistence type="predicted"/>
<protein>
    <submittedName>
        <fullName evidence="1">Uncharacterized protein</fullName>
    </submittedName>
</protein>
<dbReference type="Proteomes" id="UP001515480">
    <property type="component" value="Unassembled WGS sequence"/>
</dbReference>
<reference evidence="1 2" key="1">
    <citation type="journal article" date="2024" name="Science">
        <title>Giant polyketide synthase enzymes in the biosynthesis of giant marine polyether toxins.</title>
        <authorList>
            <person name="Fallon T.R."/>
            <person name="Shende V.V."/>
            <person name="Wierzbicki I.H."/>
            <person name="Pendleton A.L."/>
            <person name="Watervoot N.F."/>
            <person name="Auber R.P."/>
            <person name="Gonzalez D.J."/>
            <person name="Wisecaver J.H."/>
            <person name="Moore B.S."/>
        </authorList>
    </citation>
    <scope>NUCLEOTIDE SEQUENCE [LARGE SCALE GENOMIC DNA]</scope>
    <source>
        <strain evidence="1 2">12B1</strain>
    </source>
</reference>
<organism evidence="1 2">
    <name type="scientific">Prymnesium parvum</name>
    <name type="common">Toxic golden alga</name>
    <dbReference type="NCBI Taxonomy" id="97485"/>
    <lineage>
        <taxon>Eukaryota</taxon>
        <taxon>Haptista</taxon>
        <taxon>Haptophyta</taxon>
        <taxon>Prymnesiophyceae</taxon>
        <taxon>Prymnesiales</taxon>
        <taxon>Prymnesiaceae</taxon>
        <taxon>Prymnesium</taxon>
    </lineage>
</organism>
<gene>
    <name evidence="1" type="ORF">AB1Y20_014658</name>
</gene>